<dbReference type="PRINTS" id="PR00599">
    <property type="entry name" value="MAPEPTIDASE"/>
</dbReference>
<feature type="binding site" evidence="11">
    <location>
        <position position="368"/>
    </location>
    <ligand>
        <name>a divalent metal cation</name>
        <dbReference type="ChEBI" id="CHEBI:60240"/>
        <label>2</label>
        <note>catalytic</note>
    </ligand>
</feature>
<evidence type="ECO:0000256" key="6">
    <source>
        <dbReference type="ARBA" id="ARBA00022438"/>
    </source>
</evidence>
<dbReference type="InterPro" id="IPR002468">
    <property type="entry name" value="Pept_M24A_MAP2"/>
</dbReference>
<dbReference type="FunFam" id="1.10.10.10:FF:000106">
    <property type="entry name" value="Methionine aminopeptidase 2"/>
    <property type="match status" value="1"/>
</dbReference>
<comment type="cofactor">
    <cofactor evidence="3">
        <name>Zn(2+)</name>
        <dbReference type="ChEBI" id="CHEBI:29105"/>
    </cofactor>
</comment>
<dbReference type="Gene3D" id="1.10.10.10">
    <property type="entry name" value="Winged helix-like DNA-binding domain superfamily/Winged helix DNA-binding domain"/>
    <property type="match status" value="1"/>
</dbReference>
<comment type="catalytic activity">
    <reaction evidence="1 11 12">
        <text>Release of N-terminal amino acids, preferentially methionine, from peptides and arylamides.</text>
        <dbReference type="EC" id="3.4.11.18"/>
    </reaction>
</comment>
<evidence type="ECO:0000256" key="2">
    <source>
        <dbReference type="ARBA" id="ARBA00001936"/>
    </source>
</evidence>
<dbReference type="SUPFAM" id="SSF46785">
    <property type="entry name" value="Winged helix' DNA-binding domain"/>
    <property type="match status" value="1"/>
</dbReference>
<dbReference type="InterPro" id="IPR036005">
    <property type="entry name" value="Creatinase/aminopeptidase-like"/>
</dbReference>
<comment type="function">
    <text evidence="11 12">Cotranslationally removes the N-terminal methionine from nascent proteins. The N-terminal methionine is often cleaved when the second residue in the primary sequence is small and uncharged (Met-Ala-, Cys, Gly, Pro, Ser, Thr, or Val).</text>
</comment>
<organism evidence="15 16">
    <name type="scientific">Prymnesium parvum</name>
    <name type="common">Toxic golden alga</name>
    <dbReference type="NCBI Taxonomy" id="97485"/>
    <lineage>
        <taxon>Eukaryota</taxon>
        <taxon>Haptista</taxon>
        <taxon>Haptophyta</taxon>
        <taxon>Prymnesiophyceae</taxon>
        <taxon>Prymnesiales</taxon>
        <taxon>Prymnesiaceae</taxon>
        <taxon>Prymnesium</taxon>
    </lineage>
</organism>
<evidence type="ECO:0000259" key="14">
    <source>
        <dbReference type="Pfam" id="PF00557"/>
    </source>
</evidence>
<evidence type="ECO:0000313" key="15">
    <source>
        <dbReference type="EMBL" id="KAL1510295.1"/>
    </source>
</evidence>
<feature type="binding site" evidence="11">
    <location>
        <position position="286"/>
    </location>
    <ligand>
        <name>a divalent metal cation</name>
        <dbReference type="ChEBI" id="CHEBI:60240"/>
        <label>1</label>
    </ligand>
</feature>
<dbReference type="AlphaFoldDB" id="A0AB34J162"/>
<feature type="binding site" evidence="11">
    <location>
        <position position="376"/>
    </location>
    <ligand>
        <name>substrate</name>
    </ligand>
</feature>
<feature type="compositionally biased region" description="Acidic residues" evidence="13">
    <location>
        <begin position="11"/>
        <end position="24"/>
    </location>
</feature>
<evidence type="ECO:0000256" key="10">
    <source>
        <dbReference type="ARBA" id="ARBA00022801"/>
    </source>
</evidence>
<feature type="binding site" evidence="11">
    <location>
        <position position="401"/>
    </location>
    <ligand>
        <name>a divalent metal cation</name>
        <dbReference type="ChEBI" id="CHEBI:60240"/>
        <label>2</label>
        <note>catalytic</note>
    </ligand>
</feature>
<dbReference type="PROSITE" id="PS01202">
    <property type="entry name" value="MAP_2"/>
    <property type="match status" value="1"/>
</dbReference>
<comment type="cofactor">
    <cofactor evidence="2">
        <name>Mn(2+)</name>
        <dbReference type="ChEBI" id="CHEBI:29035"/>
    </cofactor>
</comment>
<dbReference type="GO" id="GO:0004239">
    <property type="term" value="F:initiator methionyl aminopeptidase activity"/>
    <property type="evidence" value="ECO:0007669"/>
    <property type="project" value="UniProtKB-UniRule"/>
</dbReference>
<evidence type="ECO:0000256" key="13">
    <source>
        <dbReference type="SAM" id="MobiDB-lite"/>
    </source>
</evidence>
<dbReference type="GO" id="GO:0006508">
    <property type="term" value="P:proteolysis"/>
    <property type="evidence" value="ECO:0007669"/>
    <property type="project" value="UniProtKB-KW"/>
</dbReference>
<dbReference type="Pfam" id="PF00557">
    <property type="entry name" value="Peptidase_M24"/>
    <property type="match status" value="1"/>
</dbReference>
<dbReference type="CDD" id="cd01088">
    <property type="entry name" value="MetAP2"/>
    <property type="match status" value="1"/>
</dbReference>
<feature type="binding site" evidence="11">
    <location>
        <position position="297"/>
    </location>
    <ligand>
        <name>a divalent metal cation</name>
        <dbReference type="ChEBI" id="CHEBI:60240"/>
        <label>2</label>
        <note>catalytic</note>
    </ligand>
</feature>
<dbReference type="NCBIfam" id="TIGR00501">
    <property type="entry name" value="met_pdase_II"/>
    <property type="match status" value="1"/>
</dbReference>
<keyword evidence="9 11" id="KW-0479">Metal-binding</keyword>
<dbReference type="InterPro" id="IPR001714">
    <property type="entry name" value="Pept_M24_MAP"/>
</dbReference>
<feature type="binding site" evidence="11">
    <location>
        <position position="266"/>
    </location>
    <ligand>
        <name>substrate</name>
    </ligand>
</feature>
<comment type="cofactor">
    <cofactor evidence="4">
        <name>Fe(2+)</name>
        <dbReference type="ChEBI" id="CHEBI:29033"/>
    </cofactor>
</comment>
<dbReference type="InterPro" id="IPR000994">
    <property type="entry name" value="Pept_M24"/>
</dbReference>
<dbReference type="InterPro" id="IPR036390">
    <property type="entry name" value="WH_DNA-bd_sf"/>
</dbReference>
<comment type="subcellular location">
    <subcellularLocation>
        <location evidence="5 11">Cytoplasm</location>
    </subcellularLocation>
</comment>
<evidence type="ECO:0000256" key="3">
    <source>
        <dbReference type="ARBA" id="ARBA00001947"/>
    </source>
</evidence>
<dbReference type="InterPro" id="IPR036388">
    <property type="entry name" value="WH-like_DNA-bd_sf"/>
</dbReference>
<dbReference type="GO" id="GO:0070006">
    <property type="term" value="F:metalloaminopeptidase activity"/>
    <property type="evidence" value="ECO:0007669"/>
    <property type="project" value="UniProtKB-UniRule"/>
</dbReference>
<protein>
    <recommendedName>
        <fullName evidence="11">Methionine aminopeptidase 2</fullName>
        <shortName evidence="11">MAP 2</shortName>
        <shortName evidence="11">MetAP 2</shortName>
        <ecNumber evidence="11">3.4.11.18</ecNumber>
    </recommendedName>
    <alternativeName>
        <fullName evidence="11">Peptidase M</fullName>
    </alternativeName>
</protein>
<dbReference type="GO" id="GO:0005737">
    <property type="term" value="C:cytoplasm"/>
    <property type="evidence" value="ECO:0007669"/>
    <property type="project" value="UniProtKB-SubCell"/>
</dbReference>
<feature type="region of interest" description="Disordered" evidence="13">
    <location>
        <begin position="1"/>
        <end position="123"/>
    </location>
</feature>
<dbReference type="SUPFAM" id="SSF55920">
    <property type="entry name" value="Creatinase/aminopeptidase"/>
    <property type="match status" value="1"/>
</dbReference>
<dbReference type="PANTHER" id="PTHR45777:SF2">
    <property type="entry name" value="METHIONINE AMINOPEPTIDASE 2"/>
    <property type="match status" value="1"/>
</dbReference>
<dbReference type="Gene3D" id="3.90.230.10">
    <property type="entry name" value="Creatinase/methionine aminopeptidase superfamily"/>
    <property type="match status" value="1"/>
</dbReference>
<feature type="compositionally biased region" description="Basic and acidic residues" evidence="13">
    <location>
        <begin position="1"/>
        <end position="10"/>
    </location>
</feature>
<evidence type="ECO:0000256" key="8">
    <source>
        <dbReference type="ARBA" id="ARBA00022670"/>
    </source>
</evidence>
<proteinExistence type="inferred from homology"/>
<sequence>MPADEGKEETPLMEEEEEEEELAGEVESGGDAKKKKKKKKKKVTAEAPDGASAEISAPQEIEPSTAAPAEDDGAGDGADGETGEGASGERSEAQKKRDKKKAAAARKKVAGDTGEGDATVPVFDVNGGWETQIRGIGRWGAYPKPGPGGKPQTTPPSIPVLEQFPSGELPHGSEVEYEGDNRYRTTSAELRELERLHNISYNEVRTAAECHRQVRKHMQTIVKPGILMTDMCEQLENLNRKLVQENGLKAGIAFPTGCSINHVAAHWTPNSGDKTVLQYGDVCKIDFGTHVNGRIIDSAWTVHFDPQACFDLLAEAVREATRAGVKAAGIDVRMCDIGAACQEVMESYEVEIGGKTFPVKSIRNLNGHSIGPYQIHAGKSVPIVKGGESTRMEEGEVFAIETFGSTGKGYVREDLECSHYMKNFDVGHIPLRLPKAKQLLNVINKNFDTLAFCRRWIDRIGEDKYLLALRNLCDVGIVQPYPPLCDVKGCYTAQYEHTILLRPTCKEILSAGDDY</sequence>
<feature type="binding site" evidence="11">
    <location>
        <position position="297"/>
    </location>
    <ligand>
        <name>a divalent metal cation</name>
        <dbReference type="ChEBI" id="CHEBI:60240"/>
        <label>1</label>
    </ligand>
</feature>
<dbReference type="InterPro" id="IPR018349">
    <property type="entry name" value="Pept_M24A_MAP2_BS"/>
</dbReference>
<dbReference type="HAMAP" id="MF_03175">
    <property type="entry name" value="MetAP_2_euk"/>
    <property type="match status" value="1"/>
</dbReference>
<gene>
    <name evidence="15" type="ORF">AB1Y20_006615</name>
</gene>
<dbReference type="GO" id="GO:0046872">
    <property type="term" value="F:metal ion binding"/>
    <property type="evidence" value="ECO:0007669"/>
    <property type="project" value="UniProtKB-UniRule"/>
</dbReference>
<keyword evidence="8 11" id="KW-0645">Protease</keyword>
<dbReference type="PANTHER" id="PTHR45777">
    <property type="entry name" value="METHIONINE AMINOPEPTIDASE 2"/>
    <property type="match status" value="1"/>
</dbReference>
<feature type="compositionally biased region" description="Acidic residues" evidence="13">
    <location>
        <begin position="69"/>
        <end position="82"/>
    </location>
</feature>
<accession>A0AB34J162</accession>
<evidence type="ECO:0000256" key="11">
    <source>
        <dbReference type="HAMAP-Rule" id="MF_03175"/>
    </source>
</evidence>
<evidence type="ECO:0000256" key="9">
    <source>
        <dbReference type="ARBA" id="ARBA00022723"/>
    </source>
</evidence>
<feature type="compositionally biased region" description="Basic residues" evidence="13">
    <location>
        <begin position="33"/>
        <end position="42"/>
    </location>
</feature>
<evidence type="ECO:0000256" key="5">
    <source>
        <dbReference type="ARBA" id="ARBA00004496"/>
    </source>
</evidence>
<reference evidence="15 16" key="1">
    <citation type="journal article" date="2024" name="Science">
        <title>Giant polyketide synthase enzymes in the biosynthesis of giant marine polyether toxins.</title>
        <authorList>
            <person name="Fallon T.R."/>
            <person name="Shende V.V."/>
            <person name="Wierzbicki I.H."/>
            <person name="Pendleton A.L."/>
            <person name="Watervoot N.F."/>
            <person name="Auber R.P."/>
            <person name="Gonzalez D.J."/>
            <person name="Wisecaver J.H."/>
            <person name="Moore B.S."/>
        </authorList>
    </citation>
    <scope>NUCLEOTIDE SEQUENCE [LARGE SCALE GENOMIC DNA]</scope>
    <source>
        <strain evidence="15 16">12B1</strain>
    </source>
</reference>
<feature type="domain" description="Peptidase M24" evidence="14">
    <location>
        <begin position="203"/>
        <end position="404"/>
    </location>
</feature>
<feature type="binding site" evidence="11">
    <location>
        <position position="496"/>
    </location>
    <ligand>
        <name>a divalent metal cation</name>
        <dbReference type="ChEBI" id="CHEBI:60240"/>
        <label>1</label>
    </ligand>
</feature>
<keyword evidence="7 11" id="KW-0963">Cytoplasm</keyword>
<evidence type="ECO:0000313" key="16">
    <source>
        <dbReference type="Proteomes" id="UP001515480"/>
    </source>
</evidence>
<name>A0AB34J162_PRYPA</name>
<evidence type="ECO:0000256" key="7">
    <source>
        <dbReference type="ARBA" id="ARBA00022490"/>
    </source>
</evidence>
<keyword evidence="6 11" id="KW-0031">Aminopeptidase</keyword>
<comment type="cofactor">
    <cofactor evidence="11">
        <name>Co(2+)</name>
        <dbReference type="ChEBI" id="CHEBI:48828"/>
    </cofactor>
    <cofactor evidence="11">
        <name>Zn(2+)</name>
        <dbReference type="ChEBI" id="CHEBI:29105"/>
    </cofactor>
    <cofactor evidence="11">
        <name>Mn(2+)</name>
        <dbReference type="ChEBI" id="CHEBI:29035"/>
    </cofactor>
    <cofactor evidence="11">
        <name>Fe(2+)</name>
        <dbReference type="ChEBI" id="CHEBI:29033"/>
    </cofactor>
    <text evidence="11">Binds 2 divalent metal cations per subunit. Has a high-affinity and a low affinity metal-binding site. The true nature of the physiological cofactor is under debate. The enzyme is active with cobalt, zinc, manganese or divalent iron ions. Most likely, methionine aminopeptidases function as mononuclear Fe(2+)-metalloproteases under physiological conditions, and the catalytically relevant metal-binding site has been assigned to the histidine-containing high-affinity site.</text>
</comment>
<evidence type="ECO:0000256" key="1">
    <source>
        <dbReference type="ARBA" id="ARBA00000294"/>
    </source>
</evidence>
<keyword evidence="10 11" id="KW-0378">Hydrolase</keyword>
<dbReference type="InterPro" id="IPR050247">
    <property type="entry name" value="Met_Aminopeptidase_Type2"/>
</dbReference>
<comment type="caution">
    <text evidence="15">The sequence shown here is derived from an EMBL/GenBank/DDBJ whole genome shotgun (WGS) entry which is preliminary data.</text>
</comment>
<feature type="compositionally biased region" description="Basic residues" evidence="13">
    <location>
        <begin position="96"/>
        <end position="108"/>
    </location>
</feature>
<comment type="similarity">
    <text evidence="11">Belongs to the peptidase M24A family. Methionine aminopeptidase eukaryotic type 2 subfamily.</text>
</comment>
<feature type="binding site" evidence="11">
    <location>
        <position position="496"/>
    </location>
    <ligand>
        <name>a divalent metal cation</name>
        <dbReference type="ChEBI" id="CHEBI:60240"/>
        <label>2</label>
        <note>catalytic</note>
    </ligand>
</feature>
<evidence type="ECO:0000256" key="4">
    <source>
        <dbReference type="ARBA" id="ARBA00001954"/>
    </source>
</evidence>
<dbReference type="Proteomes" id="UP001515480">
    <property type="component" value="Unassembled WGS sequence"/>
</dbReference>
<evidence type="ECO:0000256" key="12">
    <source>
        <dbReference type="RuleBase" id="RU003653"/>
    </source>
</evidence>
<dbReference type="EC" id="3.4.11.18" evidence="11"/>
<keyword evidence="16" id="KW-1185">Reference proteome</keyword>
<dbReference type="EMBL" id="JBGBPQ010000015">
    <property type="protein sequence ID" value="KAL1510295.1"/>
    <property type="molecule type" value="Genomic_DNA"/>
</dbReference>